<keyword evidence="2" id="KW-0004">4Fe-4S</keyword>
<dbReference type="InterPro" id="IPR017200">
    <property type="entry name" value="PqqE-like"/>
</dbReference>
<keyword evidence="3" id="KW-0949">S-adenosyl-L-methionine</keyword>
<gene>
    <name evidence="8" type="ORF">QFZ22_002564</name>
</gene>
<dbReference type="EMBL" id="JAUSZV010000005">
    <property type="protein sequence ID" value="MDQ0906579.1"/>
    <property type="molecule type" value="Genomic_DNA"/>
</dbReference>
<dbReference type="PANTHER" id="PTHR11228">
    <property type="entry name" value="RADICAL SAM DOMAIN PROTEIN"/>
    <property type="match status" value="1"/>
</dbReference>
<dbReference type="Proteomes" id="UP001234216">
    <property type="component" value="Unassembled WGS sequence"/>
</dbReference>
<feature type="domain" description="Radical SAM core" evidence="7">
    <location>
        <begin position="1"/>
        <end position="227"/>
    </location>
</feature>
<keyword evidence="5" id="KW-0408">Iron</keyword>
<keyword evidence="6" id="KW-0411">Iron-sulfur</keyword>
<dbReference type="PANTHER" id="PTHR11228:SF7">
    <property type="entry name" value="PQQA PEPTIDE CYCLASE"/>
    <property type="match status" value="1"/>
</dbReference>
<accession>A0AAW8F9V4</accession>
<name>A0AAW8F9V4_9ACTN</name>
<dbReference type="GO" id="GO:0003824">
    <property type="term" value="F:catalytic activity"/>
    <property type="evidence" value="ECO:0007669"/>
    <property type="project" value="InterPro"/>
</dbReference>
<dbReference type="Pfam" id="PF13186">
    <property type="entry name" value="SPASM"/>
    <property type="match status" value="1"/>
</dbReference>
<dbReference type="CDD" id="cd01335">
    <property type="entry name" value="Radical_SAM"/>
    <property type="match status" value="1"/>
</dbReference>
<dbReference type="SFLD" id="SFLDG01386">
    <property type="entry name" value="main_SPASM_domain-containing"/>
    <property type="match status" value="1"/>
</dbReference>
<dbReference type="RefSeq" id="WP_306974446.1">
    <property type="nucleotide sequence ID" value="NZ_JAUSZV010000005.1"/>
</dbReference>
<dbReference type="InterPro" id="IPR050377">
    <property type="entry name" value="Radical_SAM_PqqE_MftC-like"/>
</dbReference>
<dbReference type="PIRSF" id="PIRSF037420">
    <property type="entry name" value="PQQ_syn_pqqE"/>
    <property type="match status" value="1"/>
</dbReference>
<evidence type="ECO:0000313" key="8">
    <source>
        <dbReference type="EMBL" id="MDQ0906579.1"/>
    </source>
</evidence>
<evidence type="ECO:0000259" key="7">
    <source>
        <dbReference type="PROSITE" id="PS51918"/>
    </source>
</evidence>
<evidence type="ECO:0000256" key="3">
    <source>
        <dbReference type="ARBA" id="ARBA00022691"/>
    </source>
</evidence>
<dbReference type="Pfam" id="PF04055">
    <property type="entry name" value="Radical_SAM"/>
    <property type="match status" value="1"/>
</dbReference>
<dbReference type="InterPro" id="IPR058240">
    <property type="entry name" value="rSAM_sf"/>
</dbReference>
<evidence type="ECO:0000256" key="1">
    <source>
        <dbReference type="ARBA" id="ARBA00001966"/>
    </source>
</evidence>
<dbReference type="AlphaFoldDB" id="A0AAW8F9V4"/>
<dbReference type="InterPro" id="IPR013785">
    <property type="entry name" value="Aldolase_TIM"/>
</dbReference>
<sequence length="382" mass="41094">MPSLVHVDFNLTNACNLACTHCHSASGKALPSELTTAEIKDAVSQAHQLGALSIAFAGGEPFMRSDLLEILQHATNLPGWRVSAITNGLFLTDRSIATLLEACPEVGLNISVDGSTPDSFGLLRAQPGATPAARAALFRRVTDGVRRAARAGLDVSVNTTMTKAGRSDLVATYDFAIEELGAQSMVAIKFFPAGFGREHLDLYDFSWPEWAEFFADLTRLRLSGGIPKMQLSVPSPWEFYLPLIDAEIDIKEAESAWDYRSPLREASYARSRDIGDVAGWAELCIAGDGTVYPSVLMVGESRELCGSLREQSLQEIWARSERLSDMRSLRVADIGGGCRTCSLRSICGGGSRSRALADFGDVSATDAACPLTTPVASLEIAR</sequence>
<organism evidence="8 9">
    <name type="scientific">Streptomyces canus</name>
    <dbReference type="NCBI Taxonomy" id="58343"/>
    <lineage>
        <taxon>Bacteria</taxon>
        <taxon>Bacillati</taxon>
        <taxon>Actinomycetota</taxon>
        <taxon>Actinomycetes</taxon>
        <taxon>Kitasatosporales</taxon>
        <taxon>Streptomycetaceae</taxon>
        <taxon>Streptomyces</taxon>
        <taxon>Streptomyces aurantiacus group</taxon>
    </lineage>
</organism>
<dbReference type="SUPFAM" id="SSF102114">
    <property type="entry name" value="Radical SAM enzymes"/>
    <property type="match status" value="1"/>
</dbReference>
<dbReference type="InterPro" id="IPR007197">
    <property type="entry name" value="rSAM"/>
</dbReference>
<comment type="caution">
    <text evidence="8">The sequence shown here is derived from an EMBL/GenBank/DDBJ whole genome shotgun (WGS) entry which is preliminary data.</text>
</comment>
<evidence type="ECO:0000256" key="5">
    <source>
        <dbReference type="ARBA" id="ARBA00023004"/>
    </source>
</evidence>
<evidence type="ECO:0000313" key="9">
    <source>
        <dbReference type="Proteomes" id="UP001234216"/>
    </source>
</evidence>
<keyword evidence="4" id="KW-0479">Metal-binding</keyword>
<evidence type="ECO:0000256" key="6">
    <source>
        <dbReference type="ARBA" id="ARBA00023014"/>
    </source>
</evidence>
<dbReference type="InterPro" id="IPR023885">
    <property type="entry name" value="4Fe4S-binding_SPASM_dom"/>
</dbReference>
<proteinExistence type="predicted"/>
<dbReference type="NCBIfam" id="TIGR04085">
    <property type="entry name" value="rSAM_more_4Fe4S"/>
    <property type="match status" value="1"/>
</dbReference>
<protein>
    <submittedName>
        <fullName evidence="8">Radical SAM protein with 4Fe4S-binding SPASM domain</fullName>
    </submittedName>
</protein>
<evidence type="ECO:0000256" key="4">
    <source>
        <dbReference type="ARBA" id="ARBA00022723"/>
    </source>
</evidence>
<comment type="cofactor">
    <cofactor evidence="1">
        <name>[4Fe-4S] cluster</name>
        <dbReference type="ChEBI" id="CHEBI:49883"/>
    </cofactor>
</comment>
<dbReference type="PROSITE" id="PS51918">
    <property type="entry name" value="RADICAL_SAM"/>
    <property type="match status" value="1"/>
</dbReference>
<dbReference type="GO" id="GO:0046872">
    <property type="term" value="F:metal ion binding"/>
    <property type="evidence" value="ECO:0007669"/>
    <property type="project" value="UniProtKB-KW"/>
</dbReference>
<evidence type="ECO:0000256" key="2">
    <source>
        <dbReference type="ARBA" id="ARBA00022485"/>
    </source>
</evidence>
<dbReference type="GO" id="GO:0051539">
    <property type="term" value="F:4 iron, 4 sulfur cluster binding"/>
    <property type="evidence" value="ECO:0007669"/>
    <property type="project" value="UniProtKB-KW"/>
</dbReference>
<dbReference type="SFLD" id="SFLDG01067">
    <property type="entry name" value="SPASM/twitch_domain_containing"/>
    <property type="match status" value="1"/>
</dbReference>
<reference evidence="8" key="1">
    <citation type="submission" date="2023-07" db="EMBL/GenBank/DDBJ databases">
        <title>Comparative genomics of wheat-associated soil bacteria to identify genetic determinants of phenazine resistance.</title>
        <authorList>
            <person name="Mouncey N."/>
        </authorList>
    </citation>
    <scope>NUCLEOTIDE SEQUENCE</scope>
    <source>
        <strain evidence="8">V4I22</strain>
    </source>
</reference>
<dbReference type="Gene3D" id="3.20.20.70">
    <property type="entry name" value="Aldolase class I"/>
    <property type="match status" value="1"/>
</dbReference>
<dbReference type="SFLD" id="SFLDS00029">
    <property type="entry name" value="Radical_SAM"/>
    <property type="match status" value="1"/>
</dbReference>